<comment type="caution">
    <text evidence="3">The sequence shown here is derived from an EMBL/GenBank/DDBJ whole genome shotgun (WGS) entry which is preliminary data.</text>
</comment>
<dbReference type="SUPFAM" id="SSF53448">
    <property type="entry name" value="Nucleotide-diphospho-sugar transferases"/>
    <property type="match status" value="1"/>
</dbReference>
<dbReference type="InterPro" id="IPR029044">
    <property type="entry name" value="Nucleotide-diphossugar_trans"/>
</dbReference>
<dbReference type="Pfam" id="PF00535">
    <property type="entry name" value="Glycos_transf_2"/>
    <property type="match status" value="1"/>
</dbReference>
<accession>A0AAP0PAU1</accession>
<dbReference type="Gene3D" id="3.90.550.10">
    <property type="entry name" value="Spore Coat Polysaccharide Biosynthesis Protein SpsA, Chain A"/>
    <property type="match status" value="1"/>
</dbReference>
<protein>
    <recommendedName>
        <fullName evidence="2">Glycosyltransferase 2-like domain-containing protein</fullName>
    </recommendedName>
</protein>
<sequence length="161" mass="18368">MELLWWIAELLLVPALIVILGFVFGVSFEAFKRRRRDEIYEAHPVIEDPNSLKQVPCPSVFDPAEKYMSLIIPAYNEEHRLSGALDETMSYLQQRAAKDKSFSYEVLIVDDGSSDGTSRIAFDFVRKYSVDKVRVILLGRNCGKGEAIRKRCKTGNASFTW</sequence>
<dbReference type="InterPro" id="IPR001173">
    <property type="entry name" value="Glyco_trans_2-like"/>
</dbReference>
<keyword evidence="1" id="KW-1133">Transmembrane helix</keyword>
<dbReference type="Proteomes" id="UP001419268">
    <property type="component" value="Unassembled WGS sequence"/>
</dbReference>
<keyword evidence="1" id="KW-0472">Membrane</keyword>
<dbReference type="AlphaFoldDB" id="A0AAP0PAU1"/>
<dbReference type="PANTHER" id="PTHR10859">
    <property type="entry name" value="GLYCOSYL TRANSFERASE"/>
    <property type="match status" value="1"/>
</dbReference>
<organism evidence="3 4">
    <name type="scientific">Stephania cephalantha</name>
    <dbReference type="NCBI Taxonomy" id="152367"/>
    <lineage>
        <taxon>Eukaryota</taxon>
        <taxon>Viridiplantae</taxon>
        <taxon>Streptophyta</taxon>
        <taxon>Embryophyta</taxon>
        <taxon>Tracheophyta</taxon>
        <taxon>Spermatophyta</taxon>
        <taxon>Magnoliopsida</taxon>
        <taxon>Ranunculales</taxon>
        <taxon>Menispermaceae</taxon>
        <taxon>Menispermoideae</taxon>
        <taxon>Cissampelideae</taxon>
        <taxon>Stephania</taxon>
    </lineage>
</organism>
<gene>
    <name evidence="3" type="ORF">Scep_013608</name>
</gene>
<feature type="domain" description="Glycosyltransferase 2-like" evidence="2">
    <location>
        <begin position="69"/>
        <end position="150"/>
    </location>
</feature>
<dbReference type="GO" id="GO:0005789">
    <property type="term" value="C:endoplasmic reticulum membrane"/>
    <property type="evidence" value="ECO:0007669"/>
    <property type="project" value="TreeGrafter"/>
</dbReference>
<name>A0AAP0PAU1_9MAGN</name>
<dbReference type="GO" id="GO:0006487">
    <property type="term" value="P:protein N-linked glycosylation"/>
    <property type="evidence" value="ECO:0007669"/>
    <property type="project" value="TreeGrafter"/>
</dbReference>
<evidence type="ECO:0000313" key="3">
    <source>
        <dbReference type="EMBL" id="KAK9134080.1"/>
    </source>
</evidence>
<evidence type="ECO:0000313" key="4">
    <source>
        <dbReference type="Proteomes" id="UP001419268"/>
    </source>
</evidence>
<evidence type="ECO:0000259" key="2">
    <source>
        <dbReference type="Pfam" id="PF00535"/>
    </source>
</evidence>
<dbReference type="PANTHER" id="PTHR10859:SF91">
    <property type="entry name" value="DOLICHYL-PHOSPHATE BETA-GLUCOSYLTRANSFERASE"/>
    <property type="match status" value="1"/>
</dbReference>
<evidence type="ECO:0000256" key="1">
    <source>
        <dbReference type="SAM" id="Phobius"/>
    </source>
</evidence>
<keyword evidence="1" id="KW-0812">Transmembrane</keyword>
<keyword evidence="4" id="KW-1185">Reference proteome</keyword>
<reference evidence="3 4" key="1">
    <citation type="submission" date="2024-01" db="EMBL/GenBank/DDBJ databases">
        <title>Genome assemblies of Stephania.</title>
        <authorList>
            <person name="Yang L."/>
        </authorList>
    </citation>
    <scope>NUCLEOTIDE SEQUENCE [LARGE SCALE GENOMIC DNA]</scope>
    <source>
        <strain evidence="3">JXDWG</strain>
        <tissue evidence="3">Leaf</tissue>
    </source>
</reference>
<dbReference type="EMBL" id="JBBNAG010000005">
    <property type="protein sequence ID" value="KAK9134080.1"/>
    <property type="molecule type" value="Genomic_DNA"/>
</dbReference>
<feature type="transmembrane region" description="Helical" evidence="1">
    <location>
        <begin position="6"/>
        <end position="26"/>
    </location>
</feature>
<proteinExistence type="predicted"/>